<evidence type="ECO:0000256" key="8">
    <source>
        <dbReference type="SAM" id="Phobius"/>
    </source>
</evidence>
<dbReference type="PANTHER" id="PTHR21016:SF7">
    <property type="entry name" value="TM2 DOMAIN-CONTAINING PROTEIN 3"/>
    <property type="match status" value="1"/>
</dbReference>
<evidence type="ECO:0000259" key="10">
    <source>
        <dbReference type="Pfam" id="PF08044"/>
    </source>
</evidence>
<keyword evidence="12" id="KW-1185">Reference proteome</keyword>
<evidence type="ECO:0000256" key="4">
    <source>
        <dbReference type="ARBA" id="ARBA00022989"/>
    </source>
</evidence>
<evidence type="ECO:0000259" key="9">
    <source>
        <dbReference type="Pfam" id="PF05154"/>
    </source>
</evidence>
<dbReference type="InterPro" id="IPR012551">
    <property type="entry name" value="DUF1707_SHOCT-like"/>
</dbReference>
<feature type="region of interest" description="Disordered" evidence="7">
    <location>
        <begin position="1"/>
        <end position="22"/>
    </location>
</feature>
<keyword evidence="3" id="KW-0732">Signal</keyword>
<evidence type="ECO:0000313" key="11">
    <source>
        <dbReference type="EMBL" id="NEE00753.1"/>
    </source>
</evidence>
<dbReference type="Pfam" id="PF08044">
    <property type="entry name" value="DUF1707"/>
    <property type="match status" value="1"/>
</dbReference>
<keyword evidence="4 8" id="KW-1133">Transmembrane helix</keyword>
<gene>
    <name evidence="11" type="ORF">G1H10_11295</name>
</gene>
<reference evidence="11 12" key="1">
    <citation type="submission" date="2020-02" db="EMBL/GenBank/DDBJ databases">
        <authorList>
            <person name="Li X.-J."/>
            <person name="Han X.-M."/>
        </authorList>
    </citation>
    <scope>NUCLEOTIDE SEQUENCE [LARGE SCALE GENOMIC DNA]</scope>
    <source>
        <strain evidence="11 12">CCTCC AB 2017055</strain>
    </source>
</reference>
<evidence type="ECO:0000256" key="2">
    <source>
        <dbReference type="ARBA" id="ARBA00022692"/>
    </source>
</evidence>
<dbReference type="RefSeq" id="WP_163736956.1">
    <property type="nucleotide sequence ID" value="NZ_JAAGOA010000006.1"/>
</dbReference>
<evidence type="ECO:0000256" key="7">
    <source>
        <dbReference type="SAM" id="MobiDB-lite"/>
    </source>
</evidence>
<feature type="domain" description="DUF1707" evidence="10">
    <location>
        <begin position="20"/>
        <end position="70"/>
    </location>
</feature>
<feature type="domain" description="TM2" evidence="9">
    <location>
        <begin position="112"/>
        <end position="162"/>
    </location>
</feature>
<comment type="caution">
    <text evidence="11">The sequence shown here is derived from an EMBL/GenBank/DDBJ whole genome shotgun (WGS) entry which is preliminary data.</text>
</comment>
<sequence length="181" mass="19597">MSAAGAVGPPYHPQTRPPQLRCSDSEREAVAAMVRSASEDGRLDLTELDERLGAVYAAKTHGDLAQIIVDIVPPPMRPMPPRPSAMPQPVPVVPVMPVMPVQWRPGVSDRTILPAFLLCIFLGVFGAHRFYVGKVGSGIGMLVACLLSFGVVAGIWALIDLIVLATRSFRDQYGNILRNWT</sequence>
<feature type="transmembrane region" description="Helical" evidence="8">
    <location>
        <begin position="138"/>
        <end position="163"/>
    </location>
</feature>
<comment type="subcellular location">
    <subcellularLocation>
        <location evidence="1">Membrane</location>
        <topology evidence="1">Multi-pass membrane protein</topology>
    </subcellularLocation>
</comment>
<dbReference type="PANTHER" id="PTHR21016">
    <property type="entry name" value="BETA-AMYLOID BINDING PROTEIN-RELATED"/>
    <property type="match status" value="1"/>
</dbReference>
<dbReference type="Pfam" id="PF05154">
    <property type="entry name" value="TM2"/>
    <property type="match status" value="1"/>
</dbReference>
<keyword evidence="2 8" id="KW-0812">Transmembrane</keyword>
<dbReference type="AlphaFoldDB" id="A0A6L9S6Z9"/>
<name>A0A6L9S6Z9_9ACTN</name>
<proteinExistence type="predicted"/>
<organism evidence="11 12">
    <name type="scientific">Phytoactinopolyspora halotolerans</name>
    <dbReference type="NCBI Taxonomy" id="1981512"/>
    <lineage>
        <taxon>Bacteria</taxon>
        <taxon>Bacillati</taxon>
        <taxon>Actinomycetota</taxon>
        <taxon>Actinomycetes</taxon>
        <taxon>Jiangellales</taxon>
        <taxon>Jiangellaceae</taxon>
        <taxon>Phytoactinopolyspora</taxon>
    </lineage>
</organism>
<dbReference type="GO" id="GO:0016020">
    <property type="term" value="C:membrane"/>
    <property type="evidence" value="ECO:0007669"/>
    <property type="project" value="UniProtKB-SubCell"/>
</dbReference>
<dbReference type="EMBL" id="JAAGOA010000006">
    <property type="protein sequence ID" value="NEE00753.1"/>
    <property type="molecule type" value="Genomic_DNA"/>
</dbReference>
<dbReference type="Proteomes" id="UP000475214">
    <property type="component" value="Unassembled WGS sequence"/>
</dbReference>
<keyword evidence="6" id="KW-0325">Glycoprotein</keyword>
<evidence type="ECO:0000256" key="5">
    <source>
        <dbReference type="ARBA" id="ARBA00023136"/>
    </source>
</evidence>
<dbReference type="InterPro" id="IPR007829">
    <property type="entry name" value="TM2"/>
</dbReference>
<evidence type="ECO:0000313" key="12">
    <source>
        <dbReference type="Proteomes" id="UP000475214"/>
    </source>
</evidence>
<evidence type="ECO:0000256" key="3">
    <source>
        <dbReference type="ARBA" id="ARBA00022729"/>
    </source>
</evidence>
<evidence type="ECO:0000256" key="1">
    <source>
        <dbReference type="ARBA" id="ARBA00004141"/>
    </source>
</evidence>
<evidence type="ECO:0000256" key="6">
    <source>
        <dbReference type="ARBA" id="ARBA00023180"/>
    </source>
</evidence>
<dbReference type="InterPro" id="IPR050932">
    <property type="entry name" value="TM2D1-3-like"/>
</dbReference>
<keyword evidence="5 8" id="KW-0472">Membrane</keyword>
<protein>
    <submittedName>
        <fullName evidence="11">DUF1707 domain-containing protein</fullName>
    </submittedName>
</protein>
<feature type="transmembrane region" description="Helical" evidence="8">
    <location>
        <begin position="112"/>
        <end position="132"/>
    </location>
</feature>
<accession>A0A6L9S6Z9</accession>